<evidence type="ECO:0000256" key="7">
    <source>
        <dbReference type="RuleBase" id="RU004016"/>
    </source>
</evidence>
<dbReference type="GO" id="GO:0071555">
    <property type="term" value="P:cell wall organization"/>
    <property type="evidence" value="ECO:0007669"/>
    <property type="project" value="UniProtKB-KW"/>
</dbReference>
<evidence type="ECO:0000256" key="5">
    <source>
        <dbReference type="ARBA" id="ARBA00022984"/>
    </source>
</evidence>
<dbReference type="Proteomes" id="UP000017090">
    <property type="component" value="Unassembled WGS sequence"/>
</dbReference>
<dbReference type="PATRIC" id="fig|1111454.3.peg.1546"/>
<dbReference type="PANTHER" id="PTHR21581:SF33">
    <property type="entry name" value="D-ALANYL-D-ALANINE CARBOXYPEPTIDASE DACB"/>
    <property type="match status" value="1"/>
</dbReference>
<dbReference type="GO" id="GO:0006508">
    <property type="term" value="P:proteolysis"/>
    <property type="evidence" value="ECO:0007669"/>
    <property type="project" value="InterPro"/>
</dbReference>
<sequence>MKKMFLKKRMFTLSVICLTVSSLTAVAAMPERPEIRAAAAYVTDCDTGAALYAKNADAQVSPGGTTMMMTAILGLELGQGKMDRNVTIAPESTQLDSDVAVLGLRADRTATLGNALAGMMTYSGCDAAMDIAATVASSQRDFVDKMNDKALAIGAVHTHFTNPSGLPESGHYSTAADLAKIAAYGMKNSDFRTLVSRSSYEMTYSDGDTETLTSLNELLAGQYEGANGVRTGSTDNGGPCLIASATREGKTLVAAVMNSSDRFGDAAALLDYGFAVLKEKGASGSDFATATAGKSDENPYVLRDAPAGQTLSQLAAEQAAAAQHTQQSAL</sequence>
<keyword evidence="11" id="KW-1185">Reference proteome</keyword>
<keyword evidence="3" id="KW-0378">Hydrolase</keyword>
<proteinExistence type="inferred from homology"/>
<evidence type="ECO:0000256" key="1">
    <source>
        <dbReference type="ARBA" id="ARBA00007164"/>
    </source>
</evidence>
<keyword evidence="6" id="KW-0961">Cell wall biogenesis/degradation</keyword>
<dbReference type="SUPFAM" id="SSF56601">
    <property type="entry name" value="beta-lactamase/transpeptidase-like"/>
    <property type="match status" value="1"/>
</dbReference>
<comment type="caution">
    <text evidence="10">The sequence shown here is derived from an EMBL/GenBank/DDBJ whole genome shotgun (WGS) entry which is preliminary data.</text>
</comment>
<dbReference type="GO" id="GO:0009002">
    <property type="term" value="F:serine-type D-Ala-D-Ala carboxypeptidase activity"/>
    <property type="evidence" value="ECO:0007669"/>
    <property type="project" value="InterPro"/>
</dbReference>
<keyword evidence="10" id="KW-0645">Protease</keyword>
<feature type="signal peptide" evidence="8">
    <location>
        <begin position="1"/>
        <end position="27"/>
    </location>
</feature>
<dbReference type="InterPro" id="IPR001967">
    <property type="entry name" value="Peptidase_S11_N"/>
</dbReference>
<evidence type="ECO:0000256" key="3">
    <source>
        <dbReference type="ARBA" id="ARBA00022801"/>
    </source>
</evidence>
<dbReference type="InterPro" id="IPR018044">
    <property type="entry name" value="Peptidase_S11"/>
</dbReference>
<feature type="domain" description="Peptidase S11 D-alanyl-D-alanine carboxypeptidase A N-terminal" evidence="9">
    <location>
        <begin position="30"/>
        <end position="260"/>
    </location>
</feature>
<keyword evidence="2 8" id="KW-0732">Signal</keyword>
<keyword evidence="5" id="KW-0573">Peptidoglycan synthesis</keyword>
<dbReference type="PANTHER" id="PTHR21581">
    <property type="entry name" value="D-ALANYL-D-ALANINE CARBOXYPEPTIDASE"/>
    <property type="match status" value="1"/>
</dbReference>
<evidence type="ECO:0000259" key="9">
    <source>
        <dbReference type="Pfam" id="PF00768"/>
    </source>
</evidence>
<reference evidence="10 11" key="1">
    <citation type="submission" date="2013-09" db="EMBL/GenBank/DDBJ databases">
        <authorList>
            <person name="Durkin A.S."/>
            <person name="Haft D.R."/>
            <person name="McCorrison J."/>
            <person name="Torralba M."/>
            <person name="Gillis M."/>
            <person name="Haft D.H."/>
            <person name="Methe B."/>
            <person name="Sutton G."/>
            <person name="Nelson K.E."/>
        </authorList>
    </citation>
    <scope>NUCLEOTIDE SEQUENCE [LARGE SCALE GENOMIC DNA]</scope>
    <source>
        <strain evidence="10 11">BV3C16-1</strain>
    </source>
</reference>
<keyword evidence="4" id="KW-0133">Cell shape</keyword>
<dbReference type="OrthoDB" id="9791132at2"/>
<dbReference type="AlphaFoldDB" id="U7UIH0"/>
<evidence type="ECO:0000313" key="11">
    <source>
        <dbReference type="Proteomes" id="UP000017090"/>
    </source>
</evidence>
<dbReference type="PRINTS" id="PR00725">
    <property type="entry name" value="DADACBPTASE1"/>
</dbReference>
<comment type="similarity">
    <text evidence="1 7">Belongs to the peptidase S11 family.</text>
</comment>
<dbReference type="eggNOG" id="COG1686">
    <property type="taxonomic scope" value="Bacteria"/>
</dbReference>
<keyword evidence="10" id="KW-0121">Carboxypeptidase</keyword>
<feature type="chain" id="PRO_5004688720" evidence="8">
    <location>
        <begin position="28"/>
        <end position="330"/>
    </location>
</feature>
<protein>
    <submittedName>
        <fullName evidence="10">Serine-type D-Ala-D-Ala carboxypeptidase</fullName>
    </submittedName>
</protein>
<organism evidence="10 11">
    <name type="scientific">Megasphaera vaginalis</name>
    <name type="common">ex Srinivasan et al. 2021</name>
    <dbReference type="NCBI Taxonomy" id="1111454"/>
    <lineage>
        <taxon>Bacteria</taxon>
        <taxon>Bacillati</taxon>
        <taxon>Bacillota</taxon>
        <taxon>Negativicutes</taxon>
        <taxon>Veillonellales</taxon>
        <taxon>Veillonellaceae</taxon>
        <taxon>Megasphaera</taxon>
    </lineage>
</organism>
<evidence type="ECO:0000313" key="10">
    <source>
        <dbReference type="EMBL" id="ERT58674.1"/>
    </source>
</evidence>
<evidence type="ECO:0000256" key="4">
    <source>
        <dbReference type="ARBA" id="ARBA00022960"/>
    </source>
</evidence>
<dbReference type="Pfam" id="PF00768">
    <property type="entry name" value="Peptidase_S11"/>
    <property type="match status" value="1"/>
</dbReference>
<evidence type="ECO:0000256" key="2">
    <source>
        <dbReference type="ARBA" id="ARBA00022729"/>
    </source>
</evidence>
<dbReference type="InterPro" id="IPR012338">
    <property type="entry name" value="Beta-lactam/transpept-like"/>
</dbReference>
<dbReference type="GO" id="GO:0009252">
    <property type="term" value="P:peptidoglycan biosynthetic process"/>
    <property type="evidence" value="ECO:0007669"/>
    <property type="project" value="UniProtKB-KW"/>
</dbReference>
<dbReference type="Gene3D" id="3.40.710.10">
    <property type="entry name" value="DD-peptidase/beta-lactamase superfamily"/>
    <property type="match status" value="1"/>
</dbReference>
<evidence type="ECO:0000256" key="6">
    <source>
        <dbReference type="ARBA" id="ARBA00023316"/>
    </source>
</evidence>
<name>U7UIH0_9FIRM</name>
<dbReference type="STRING" id="1111454.HMPREF1250_1878"/>
<accession>U7UIH0</accession>
<gene>
    <name evidence="10" type="ORF">HMPREF1250_1878</name>
</gene>
<dbReference type="EMBL" id="AWXA01000041">
    <property type="protein sequence ID" value="ERT58674.1"/>
    <property type="molecule type" value="Genomic_DNA"/>
</dbReference>
<dbReference type="GO" id="GO:0008360">
    <property type="term" value="P:regulation of cell shape"/>
    <property type="evidence" value="ECO:0007669"/>
    <property type="project" value="UniProtKB-KW"/>
</dbReference>
<evidence type="ECO:0000256" key="8">
    <source>
        <dbReference type="SAM" id="SignalP"/>
    </source>
</evidence>